<evidence type="ECO:0000256" key="6">
    <source>
        <dbReference type="SAM" id="Phobius"/>
    </source>
</evidence>
<evidence type="ECO:0000313" key="9">
    <source>
        <dbReference type="Proteomes" id="UP000324285"/>
    </source>
</evidence>
<sequence length="472" mass="48490">MKLLVSSKTSSPQLTLVAASLGFAVISLDVSVVNVALERIREALQTDVTGLQWVLNAYTLVFASLLLSAGALGDRLGPRPVYAAGLGLFTLASVGCAFSGSIESLIAARIAQGLAAALCVPASFALITMSFSETTSRARAIGTWAGIASSALGAGPLVGGVLINTFGWQSIFLINLPLGLVGVWLTLTNAPHGTRPTTRSLDPIGQMFAILALGGLTIGCVEIGRFGWEAPLVLAGFGAFVICGMGFVFYESNHPDPMLPLGVMRTAAVAAPSFIGMAINFAFYGLMFAVSLFFQTVKGYSPLQTGLAFLPMTGVITLTNFGAGWLSARFGPKLLILAGLVMATIGYLWLSEISASTPFGSIIPRLFLIGIGAALVVPPINAVLLSGVDHGRVGIASGALNAARQIGGVIGVGVFGSLVAGSAASITAGLQSALLLSALAMILAFVVATRIPRERHVAVPSSGEADPRFPKA</sequence>
<protein>
    <submittedName>
        <fullName evidence="8">MFS transporter</fullName>
    </submittedName>
</protein>
<dbReference type="RefSeq" id="WP_149282628.1">
    <property type="nucleotide sequence ID" value="NZ_CP038437.2"/>
</dbReference>
<keyword evidence="9" id="KW-1185">Reference proteome</keyword>
<dbReference type="Proteomes" id="UP000324285">
    <property type="component" value="Chromosome"/>
</dbReference>
<gene>
    <name evidence="8" type="ORF">E4T21_00745</name>
</gene>
<evidence type="ECO:0000259" key="7">
    <source>
        <dbReference type="PROSITE" id="PS50850"/>
    </source>
</evidence>
<dbReference type="GO" id="GO:0022857">
    <property type="term" value="F:transmembrane transporter activity"/>
    <property type="evidence" value="ECO:0007669"/>
    <property type="project" value="InterPro"/>
</dbReference>
<feature type="transmembrane region" description="Helical" evidence="6">
    <location>
        <begin position="106"/>
        <end position="129"/>
    </location>
</feature>
<feature type="transmembrane region" description="Helical" evidence="6">
    <location>
        <begin position="334"/>
        <end position="350"/>
    </location>
</feature>
<feature type="transmembrane region" description="Helical" evidence="6">
    <location>
        <begin position="306"/>
        <end position="327"/>
    </location>
</feature>
<evidence type="ECO:0000256" key="5">
    <source>
        <dbReference type="ARBA" id="ARBA00023136"/>
    </source>
</evidence>
<dbReference type="EMBL" id="CP038437">
    <property type="protein sequence ID" value="QEM80245.1"/>
    <property type="molecule type" value="Genomic_DNA"/>
</dbReference>
<evidence type="ECO:0000256" key="4">
    <source>
        <dbReference type="ARBA" id="ARBA00022989"/>
    </source>
</evidence>
<feature type="domain" description="Major facilitator superfamily (MFS) profile" evidence="7">
    <location>
        <begin position="15"/>
        <end position="455"/>
    </location>
</feature>
<dbReference type="Gene3D" id="1.20.1250.20">
    <property type="entry name" value="MFS general substrate transporter like domains"/>
    <property type="match status" value="1"/>
</dbReference>
<feature type="transmembrane region" description="Helical" evidence="6">
    <location>
        <begin position="53"/>
        <end position="73"/>
    </location>
</feature>
<feature type="transmembrane region" description="Helical" evidence="6">
    <location>
        <begin position="208"/>
        <end position="226"/>
    </location>
</feature>
<feature type="transmembrane region" description="Helical" evidence="6">
    <location>
        <begin position="12"/>
        <end position="33"/>
    </location>
</feature>
<evidence type="ECO:0000313" key="8">
    <source>
        <dbReference type="EMBL" id="QEM80245.1"/>
    </source>
</evidence>
<feature type="transmembrane region" description="Helical" evidence="6">
    <location>
        <begin position="432"/>
        <end position="451"/>
    </location>
</feature>
<proteinExistence type="predicted"/>
<evidence type="ECO:0000256" key="1">
    <source>
        <dbReference type="ARBA" id="ARBA00004141"/>
    </source>
</evidence>
<feature type="transmembrane region" description="Helical" evidence="6">
    <location>
        <begin position="232"/>
        <end position="250"/>
    </location>
</feature>
<feature type="transmembrane region" description="Helical" evidence="6">
    <location>
        <begin position="168"/>
        <end position="187"/>
    </location>
</feature>
<dbReference type="Gene3D" id="1.20.1720.10">
    <property type="entry name" value="Multidrug resistance protein D"/>
    <property type="match status" value="1"/>
</dbReference>
<keyword evidence="3 6" id="KW-0812">Transmembrane</keyword>
<accession>A0A5C1NDA8</accession>
<feature type="transmembrane region" description="Helical" evidence="6">
    <location>
        <begin position="362"/>
        <end position="385"/>
    </location>
</feature>
<evidence type="ECO:0000256" key="3">
    <source>
        <dbReference type="ARBA" id="ARBA00022692"/>
    </source>
</evidence>
<dbReference type="CDD" id="cd17321">
    <property type="entry name" value="MFS_MMR_MDR_like"/>
    <property type="match status" value="1"/>
</dbReference>
<dbReference type="OrthoDB" id="9812221at2"/>
<reference evidence="8" key="1">
    <citation type="submission" date="2021-02" db="EMBL/GenBank/DDBJ databases">
        <title>Strain Y2R2, a novel species of the genus Halomonas.</title>
        <authorList>
            <person name="Huang H."/>
        </authorList>
    </citation>
    <scope>NUCLEOTIDE SEQUENCE</scope>
    <source>
        <strain evidence="8">Y2R2</strain>
    </source>
</reference>
<feature type="transmembrane region" description="Helical" evidence="6">
    <location>
        <begin position="271"/>
        <end position="294"/>
    </location>
</feature>
<keyword evidence="5 6" id="KW-0472">Membrane</keyword>
<dbReference type="AlphaFoldDB" id="A0A5C1NDA8"/>
<keyword evidence="4 6" id="KW-1133">Transmembrane helix</keyword>
<dbReference type="Pfam" id="PF07690">
    <property type="entry name" value="MFS_1"/>
    <property type="match status" value="1"/>
</dbReference>
<feature type="transmembrane region" description="Helical" evidence="6">
    <location>
        <begin position="141"/>
        <end position="162"/>
    </location>
</feature>
<dbReference type="SUPFAM" id="SSF103473">
    <property type="entry name" value="MFS general substrate transporter"/>
    <property type="match status" value="2"/>
</dbReference>
<keyword evidence="2" id="KW-0813">Transport</keyword>
<feature type="transmembrane region" description="Helical" evidence="6">
    <location>
        <begin position="406"/>
        <end position="426"/>
    </location>
</feature>
<organism evidence="8 9">
    <name type="scientific">Halomonas binhaiensis</name>
    <dbReference type="NCBI Taxonomy" id="2562282"/>
    <lineage>
        <taxon>Bacteria</taxon>
        <taxon>Pseudomonadati</taxon>
        <taxon>Pseudomonadota</taxon>
        <taxon>Gammaproteobacteria</taxon>
        <taxon>Oceanospirillales</taxon>
        <taxon>Halomonadaceae</taxon>
        <taxon>Halomonas</taxon>
    </lineage>
</organism>
<dbReference type="PANTHER" id="PTHR42718">
    <property type="entry name" value="MAJOR FACILITATOR SUPERFAMILY MULTIDRUG TRANSPORTER MFSC"/>
    <property type="match status" value="1"/>
</dbReference>
<dbReference type="GO" id="GO:0016020">
    <property type="term" value="C:membrane"/>
    <property type="evidence" value="ECO:0007669"/>
    <property type="project" value="UniProtKB-SubCell"/>
</dbReference>
<dbReference type="PROSITE" id="PS50850">
    <property type="entry name" value="MFS"/>
    <property type="match status" value="1"/>
</dbReference>
<comment type="subcellular location">
    <subcellularLocation>
        <location evidence="1">Membrane</location>
        <topology evidence="1">Multi-pass membrane protein</topology>
    </subcellularLocation>
</comment>
<dbReference type="KEGG" id="hbh:E4T21_00745"/>
<dbReference type="InterPro" id="IPR036259">
    <property type="entry name" value="MFS_trans_sf"/>
</dbReference>
<dbReference type="InterPro" id="IPR020846">
    <property type="entry name" value="MFS_dom"/>
</dbReference>
<dbReference type="InterPro" id="IPR011701">
    <property type="entry name" value="MFS"/>
</dbReference>
<evidence type="ECO:0000256" key="2">
    <source>
        <dbReference type="ARBA" id="ARBA00022448"/>
    </source>
</evidence>
<dbReference type="PANTHER" id="PTHR42718:SF9">
    <property type="entry name" value="MAJOR FACILITATOR SUPERFAMILY MULTIDRUG TRANSPORTER MFSC"/>
    <property type="match status" value="1"/>
</dbReference>
<name>A0A5C1NDA8_9GAMM</name>